<evidence type="ECO:0000313" key="1">
    <source>
        <dbReference type="EMBL" id="MFC3613261.1"/>
    </source>
</evidence>
<dbReference type="RefSeq" id="WP_386734433.1">
    <property type="nucleotide sequence ID" value="NZ_JBHRXI010000004.1"/>
</dbReference>
<dbReference type="Pfam" id="PF11294">
    <property type="entry name" value="DUF3095"/>
    <property type="match status" value="1"/>
</dbReference>
<sequence>MTSENDQFYHNLPRERDFSALADPAGFRSLPDDWLVGTADIVNSTEEVARGRYKIVNTVGAAVISAMVNALGKRPFPYVFGGDGACFAIPPEDEDTARQALAKLRRWADEEFGIPLRGALVPVAEIRGAGYDVTVARFAASHGVDYAMFAGGGVAWAEERMKAGDHEVPIAPPGAQPDLTGLSCRWSNAVSKNGQIVSLIVHPTSSATPRDFADIAKDLVEATDRLDRSGHPLPVAGPGIRWPPPGLEIEAKTSRKGGNVFKRRIQLLLENLFAWTLFRTGFRLGDFDPVQYAQSVSGNADFRKFDDGLKMTIDCDAETLNNLRQILSEARSRRKIEFGIFVQEEAMVTCFVPSALSDDHVHFVDGAAGGYARAAAGLQG</sequence>
<proteinExistence type="predicted"/>
<dbReference type="Proteomes" id="UP001595629">
    <property type="component" value="Unassembled WGS sequence"/>
</dbReference>
<organism evidence="1 2">
    <name type="scientific">Lutimaribacter marinistellae</name>
    <dbReference type="NCBI Taxonomy" id="1820329"/>
    <lineage>
        <taxon>Bacteria</taxon>
        <taxon>Pseudomonadati</taxon>
        <taxon>Pseudomonadota</taxon>
        <taxon>Alphaproteobacteria</taxon>
        <taxon>Rhodobacterales</taxon>
        <taxon>Roseobacteraceae</taxon>
        <taxon>Lutimaribacter</taxon>
    </lineage>
</organism>
<dbReference type="InterPro" id="IPR021445">
    <property type="entry name" value="DUF3095"/>
</dbReference>
<accession>A0ABV7TCF7</accession>
<name>A0ABV7TCF7_9RHOB</name>
<protein>
    <submittedName>
        <fullName evidence="1">DUF3095 domain-containing protein</fullName>
    </submittedName>
</protein>
<evidence type="ECO:0000313" key="2">
    <source>
        <dbReference type="Proteomes" id="UP001595629"/>
    </source>
</evidence>
<reference evidence="2" key="1">
    <citation type="journal article" date="2019" name="Int. J. Syst. Evol. Microbiol.">
        <title>The Global Catalogue of Microorganisms (GCM) 10K type strain sequencing project: providing services to taxonomists for standard genome sequencing and annotation.</title>
        <authorList>
            <consortium name="The Broad Institute Genomics Platform"/>
            <consortium name="The Broad Institute Genome Sequencing Center for Infectious Disease"/>
            <person name="Wu L."/>
            <person name="Ma J."/>
        </authorList>
    </citation>
    <scope>NUCLEOTIDE SEQUENCE [LARGE SCALE GENOMIC DNA]</scope>
    <source>
        <strain evidence="2">KCTC 42911</strain>
    </source>
</reference>
<comment type="caution">
    <text evidence="1">The sequence shown here is derived from an EMBL/GenBank/DDBJ whole genome shotgun (WGS) entry which is preliminary data.</text>
</comment>
<dbReference type="EMBL" id="JBHRXI010000004">
    <property type="protein sequence ID" value="MFC3613261.1"/>
    <property type="molecule type" value="Genomic_DNA"/>
</dbReference>
<gene>
    <name evidence="1" type="ORF">ACFORG_05765</name>
</gene>
<keyword evidence="2" id="KW-1185">Reference proteome</keyword>